<feature type="region of interest" description="Disordered" evidence="2">
    <location>
        <begin position="687"/>
        <end position="709"/>
    </location>
</feature>
<dbReference type="PROSITE" id="PS50297">
    <property type="entry name" value="ANK_REP_REGION"/>
    <property type="match status" value="2"/>
</dbReference>
<feature type="compositionally biased region" description="Acidic residues" evidence="2">
    <location>
        <begin position="303"/>
        <end position="318"/>
    </location>
</feature>
<dbReference type="CDD" id="cd15473">
    <property type="entry name" value="Myo5p-like_CBD_DIL_ANK"/>
    <property type="match status" value="1"/>
</dbReference>
<organism evidence="4">
    <name type="scientific">Mucor ambiguus</name>
    <dbReference type="NCBI Taxonomy" id="91626"/>
    <lineage>
        <taxon>Eukaryota</taxon>
        <taxon>Fungi</taxon>
        <taxon>Fungi incertae sedis</taxon>
        <taxon>Mucoromycota</taxon>
        <taxon>Mucoromycotina</taxon>
        <taxon>Mucoromycetes</taxon>
        <taxon>Mucorales</taxon>
        <taxon>Mucorineae</taxon>
        <taxon>Mucoraceae</taxon>
        <taxon>Mucor</taxon>
    </lineage>
</organism>
<dbReference type="SMART" id="SM01132">
    <property type="entry name" value="DIL"/>
    <property type="match status" value="1"/>
</dbReference>
<evidence type="ECO:0000256" key="2">
    <source>
        <dbReference type="SAM" id="MobiDB-lite"/>
    </source>
</evidence>
<dbReference type="PANTHER" id="PTHR16027:SF6">
    <property type="entry name" value="DILUTE DOMAIN-CONTAINING PROTEIN"/>
    <property type="match status" value="1"/>
</dbReference>
<dbReference type="PANTHER" id="PTHR16027">
    <property type="entry name" value="DILUTE DOMAIN-CONTAINING PROTEIN YPR089W"/>
    <property type="match status" value="1"/>
</dbReference>
<evidence type="ECO:0000313" key="5">
    <source>
        <dbReference type="Proteomes" id="UP000053815"/>
    </source>
</evidence>
<reference evidence="4" key="1">
    <citation type="submission" date="2014-09" db="EMBL/GenBank/DDBJ databases">
        <title>Draft genome sequence of an oleaginous Mucoromycotina fungus Mucor ambiguus NBRC6742.</title>
        <authorList>
            <person name="Takeda I."/>
            <person name="Yamane N."/>
            <person name="Morita T."/>
            <person name="Tamano K."/>
            <person name="Machida M."/>
            <person name="Baker S."/>
            <person name="Koike H."/>
        </authorList>
    </citation>
    <scope>NUCLEOTIDE SEQUENCE</scope>
    <source>
        <strain evidence="4">NBRC 6742</strain>
    </source>
</reference>
<dbReference type="SMART" id="SM00248">
    <property type="entry name" value="ANK"/>
    <property type="match status" value="2"/>
</dbReference>
<dbReference type="AlphaFoldDB" id="A0A0C9MDF6"/>
<dbReference type="Pfam" id="PF01843">
    <property type="entry name" value="DIL"/>
    <property type="match status" value="1"/>
</dbReference>
<dbReference type="PROSITE" id="PS50088">
    <property type="entry name" value="ANK_REPEAT"/>
    <property type="match status" value="2"/>
</dbReference>
<feature type="compositionally biased region" description="Polar residues" evidence="2">
    <location>
        <begin position="1"/>
        <end position="18"/>
    </location>
</feature>
<dbReference type="InterPro" id="IPR037986">
    <property type="entry name" value="Myo5p-like_CBD_DIL"/>
</dbReference>
<feature type="region of interest" description="Disordered" evidence="2">
    <location>
        <begin position="1"/>
        <end position="23"/>
    </location>
</feature>
<evidence type="ECO:0000259" key="3">
    <source>
        <dbReference type="PROSITE" id="PS51126"/>
    </source>
</evidence>
<dbReference type="Gene3D" id="1.25.40.20">
    <property type="entry name" value="Ankyrin repeat-containing domain"/>
    <property type="match status" value="1"/>
</dbReference>
<proteinExistence type="predicted"/>
<protein>
    <submittedName>
        <fullName evidence="4">Dil and ankyrin domain containing protein</fullName>
    </submittedName>
</protein>
<dbReference type="InterPro" id="IPR052072">
    <property type="entry name" value="Vascular_dev_regulator"/>
</dbReference>
<gene>
    <name evidence="4" type="ORF">MAM1_0004d00426</name>
</gene>
<dbReference type="PROSITE" id="PS51126">
    <property type="entry name" value="DILUTE"/>
    <property type="match status" value="1"/>
</dbReference>
<name>A0A0C9MDF6_9FUNG</name>
<evidence type="ECO:0000313" key="4">
    <source>
        <dbReference type="EMBL" id="GAN00997.1"/>
    </source>
</evidence>
<feature type="region of interest" description="Disordered" evidence="2">
    <location>
        <begin position="732"/>
        <end position="761"/>
    </location>
</feature>
<keyword evidence="1" id="KW-0040">ANK repeat</keyword>
<dbReference type="GO" id="GO:0051020">
    <property type="term" value="F:GTPase binding"/>
    <property type="evidence" value="ECO:0007669"/>
    <property type="project" value="TreeGrafter"/>
</dbReference>
<keyword evidence="5" id="KW-1185">Reference proteome</keyword>
<dbReference type="InterPro" id="IPR002110">
    <property type="entry name" value="Ankyrin_rpt"/>
</dbReference>
<evidence type="ECO:0000256" key="1">
    <source>
        <dbReference type="PROSITE-ProRule" id="PRU00023"/>
    </source>
</evidence>
<sequence>MISDTMTTTSTANVNELTTPPPEIDQEAMRKQFENMSSNEMSRHFAESYKQLSEILGNRISLSDNSSTSTTTNDADFMEQDQAQISERTDLTLEEKKHMLNKLFLKSVSSGNVEKVNEFLKNPLIDIDGKDEDNTTALIYAACFGKFEIAQALLLAGAKLDNQDSHGWTALMWATTNNHESLVKLLLENGASAQTKSAKGRTVFDFVKNDSQKIADILYSPRDSISSTSSIMGYNADNRSSTSSNAGDSDRYYQYSTEENYESFLSHDNECRPKLIEEFLNYDKDNEDADEEDGEQHGSYGDDSGDDCEEDEDEEQDKEIEFNWDRCMPDQMFVFAADDLPYILDTVITKLTLPVRNVQEIFLPANVVFLSARFAHYFSSSELAEDVMEGALYRISSNIKSNTQNVHILSYWMTNITRLLYYLKKDAELVVATAEYQLRLSELVSETYNYMVNDIGKRITQILEPAMLEHDPISGFEDVNFVDDWQRFFRRSTSNRMSEDGMQMQRSNTNSSTMTAATTATNELPTRVISPKTITQLFSSTFYVFQSYEVHSTIIIQALAQFFHFLSCELFNHILSKKKYLCRSKAVQVRMNLSALEEWIRHNHLPPSLISYLNPSIQLVQLLQCVSQLDTPASFQSTVKMFDTINPLQIKRCVMNYRYETNEQRIPEEIEKLVNSTVDETIRLKQARQSRSFERRRKSIPVSQQLRRSLSNRGSEIMGSIFNIVEEKPAVNAAEEKKQQEKDNKEHNSEEEEEYKEEINETKDSRFMLPFFVPTTAQLSHAGGWSQKERILLVPVIPEDWMDKLDHSDKTSSS</sequence>
<feature type="domain" description="Dilute" evidence="3">
    <location>
        <begin position="393"/>
        <end position="680"/>
    </location>
</feature>
<dbReference type="Proteomes" id="UP000053815">
    <property type="component" value="Unassembled WGS sequence"/>
</dbReference>
<feature type="region of interest" description="Disordered" evidence="2">
    <location>
        <begin position="229"/>
        <end position="250"/>
    </location>
</feature>
<accession>A0A0C9MDF6</accession>
<dbReference type="OrthoDB" id="426293at2759"/>
<dbReference type="STRING" id="91626.A0A0C9MDF6"/>
<dbReference type="Pfam" id="PF12796">
    <property type="entry name" value="Ank_2"/>
    <property type="match status" value="1"/>
</dbReference>
<dbReference type="EMBL" id="DF836293">
    <property type="protein sequence ID" value="GAN00997.1"/>
    <property type="molecule type" value="Genomic_DNA"/>
</dbReference>
<feature type="compositionally biased region" description="Basic and acidic residues" evidence="2">
    <location>
        <begin position="732"/>
        <end position="748"/>
    </location>
</feature>
<feature type="repeat" description="ANK" evidence="1">
    <location>
        <begin position="133"/>
        <end position="165"/>
    </location>
</feature>
<dbReference type="InterPro" id="IPR002710">
    <property type="entry name" value="Dilute_dom"/>
</dbReference>
<feature type="compositionally biased region" description="Polar residues" evidence="2">
    <location>
        <begin position="237"/>
        <end position="247"/>
    </location>
</feature>
<dbReference type="InterPro" id="IPR036770">
    <property type="entry name" value="Ankyrin_rpt-contain_sf"/>
</dbReference>
<feature type="repeat" description="ANK" evidence="1">
    <location>
        <begin position="166"/>
        <end position="198"/>
    </location>
</feature>
<feature type="region of interest" description="Disordered" evidence="2">
    <location>
        <begin position="286"/>
        <end position="318"/>
    </location>
</feature>
<dbReference type="SUPFAM" id="SSF48403">
    <property type="entry name" value="Ankyrin repeat"/>
    <property type="match status" value="1"/>
</dbReference>